<organism evidence="3 4">
    <name type="scientific">Microthlaspi erraticum</name>
    <dbReference type="NCBI Taxonomy" id="1685480"/>
    <lineage>
        <taxon>Eukaryota</taxon>
        <taxon>Viridiplantae</taxon>
        <taxon>Streptophyta</taxon>
        <taxon>Embryophyta</taxon>
        <taxon>Tracheophyta</taxon>
        <taxon>Spermatophyta</taxon>
        <taxon>Magnoliopsida</taxon>
        <taxon>eudicotyledons</taxon>
        <taxon>Gunneridae</taxon>
        <taxon>Pentapetalae</taxon>
        <taxon>rosids</taxon>
        <taxon>malvids</taxon>
        <taxon>Brassicales</taxon>
        <taxon>Brassicaceae</taxon>
        <taxon>Coluteocarpeae</taxon>
        <taxon>Microthlaspi</taxon>
    </lineage>
</organism>
<dbReference type="EMBL" id="CACVBM020001440">
    <property type="protein sequence ID" value="CAA7050147.1"/>
    <property type="molecule type" value="Genomic_DNA"/>
</dbReference>
<dbReference type="AlphaFoldDB" id="A0A6D2K110"/>
<protein>
    <recommendedName>
        <fullName evidence="2">Bifunctional inhibitor/plant lipid transfer protein/seed storage helical domain-containing protein</fullName>
    </recommendedName>
</protein>
<name>A0A6D2K110_9BRAS</name>
<evidence type="ECO:0000256" key="1">
    <source>
        <dbReference type="SAM" id="SignalP"/>
    </source>
</evidence>
<dbReference type="OrthoDB" id="1876592at2759"/>
<comment type="caution">
    <text evidence="3">The sequence shown here is derived from an EMBL/GenBank/DDBJ whole genome shotgun (WGS) entry which is preliminary data.</text>
</comment>
<keyword evidence="4" id="KW-1185">Reference proteome</keyword>
<keyword evidence="1" id="KW-0732">Signal</keyword>
<accession>A0A6D2K110</accession>
<dbReference type="SUPFAM" id="SSF47699">
    <property type="entry name" value="Bifunctional inhibitor/lipid-transfer protein/seed storage 2S albumin"/>
    <property type="match status" value="1"/>
</dbReference>
<dbReference type="InterPro" id="IPR016140">
    <property type="entry name" value="Bifunc_inhib/LTP/seed_store"/>
</dbReference>
<proteinExistence type="predicted"/>
<dbReference type="Pfam" id="PF00234">
    <property type="entry name" value="Tryp_alpha_amyl"/>
    <property type="match status" value="1"/>
</dbReference>
<sequence>MKMHRGILLVITLLALIKTAVSYRYPIEQCRDVFESFMPCMGFVEGIFQEPSPECCRGVTRLNNIVKFTSPVTILFLDLSASVSSHH</sequence>
<feature type="signal peptide" evidence="1">
    <location>
        <begin position="1"/>
        <end position="22"/>
    </location>
</feature>
<dbReference type="Proteomes" id="UP000467841">
    <property type="component" value="Unassembled WGS sequence"/>
</dbReference>
<evidence type="ECO:0000313" key="4">
    <source>
        <dbReference type="Proteomes" id="UP000467841"/>
    </source>
</evidence>
<feature type="domain" description="Bifunctional inhibitor/plant lipid transfer protein/seed storage helical" evidence="2">
    <location>
        <begin position="30"/>
        <end position="62"/>
    </location>
</feature>
<dbReference type="InterPro" id="IPR036312">
    <property type="entry name" value="Bifun_inhib/LTP/seed_sf"/>
</dbReference>
<evidence type="ECO:0000313" key="3">
    <source>
        <dbReference type="EMBL" id="CAA7050147.1"/>
    </source>
</evidence>
<dbReference type="Gene3D" id="1.10.110.10">
    <property type="entry name" value="Plant lipid-transfer and hydrophobic proteins"/>
    <property type="match status" value="1"/>
</dbReference>
<gene>
    <name evidence="3" type="ORF">MERR_LOCUS37382</name>
</gene>
<feature type="chain" id="PRO_5025574256" description="Bifunctional inhibitor/plant lipid transfer protein/seed storage helical domain-containing protein" evidence="1">
    <location>
        <begin position="23"/>
        <end position="87"/>
    </location>
</feature>
<evidence type="ECO:0000259" key="2">
    <source>
        <dbReference type="Pfam" id="PF00234"/>
    </source>
</evidence>
<reference evidence="3" key="1">
    <citation type="submission" date="2020-01" db="EMBL/GenBank/DDBJ databases">
        <authorList>
            <person name="Mishra B."/>
        </authorList>
    </citation>
    <scope>NUCLEOTIDE SEQUENCE [LARGE SCALE GENOMIC DNA]</scope>
</reference>